<dbReference type="PROSITE" id="PS00077">
    <property type="entry name" value="COX1_CUB"/>
    <property type="match status" value="1"/>
</dbReference>
<evidence type="ECO:0000256" key="12">
    <source>
        <dbReference type="ARBA" id="ARBA00022692"/>
    </source>
</evidence>
<evidence type="ECO:0000256" key="18">
    <source>
        <dbReference type="ARBA" id="ARBA00022989"/>
    </source>
</evidence>
<comment type="similarity">
    <text evidence="5 24">Belongs to the heme-copper respiratory oxidase family.</text>
</comment>
<keyword evidence="21 24" id="KW-0496">Mitochondrion</keyword>
<evidence type="ECO:0000256" key="2">
    <source>
        <dbReference type="ARBA" id="ARBA00001971"/>
    </source>
</evidence>
<feature type="transmembrane region" description="Helical" evidence="25">
    <location>
        <begin position="139"/>
        <end position="160"/>
    </location>
</feature>
<evidence type="ECO:0000259" key="26">
    <source>
        <dbReference type="PROSITE" id="PS50855"/>
    </source>
</evidence>
<comment type="subunit">
    <text evidence="6">Component of the cytochrome c oxidase (complex IV, CIV), a multisubunit enzyme composed of a catalytic core of 3 subunits and several supernumerary subunits. The complex exists as a monomer or a dimer and forms supercomplexes (SCs) in the inner mitochondrial membrane with ubiquinol-cytochrome c oxidoreductase (cytochrome b-c1 complex, complex III, CIII).</text>
</comment>
<dbReference type="CDD" id="cd01663">
    <property type="entry name" value="Cyt_c_Oxidase_I"/>
    <property type="match status" value="1"/>
</dbReference>
<dbReference type="SUPFAM" id="SSF81442">
    <property type="entry name" value="Cytochrome c oxidase subunit I-like"/>
    <property type="match status" value="1"/>
</dbReference>
<feature type="transmembrane region" description="Helical" evidence="25">
    <location>
        <begin position="102"/>
        <end position="127"/>
    </location>
</feature>
<accession>A0A343LA42</accession>
<evidence type="ECO:0000256" key="7">
    <source>
        <dbReference type="ARBA" id="ARBA00012949"/>
    </source>
</evidence>
<evidence type="ECO:0000256" key="13">
    <source>
        <dbReference type="ARBA" id="ARBA00022723"/>
    </source>
</evidence>
<comment type="catalytic activity">
    <reaction evidence="23">
        <text>4 Fe(II)-[cytochrome c] + O2 + 8 H(+)(in) = 4 Fe(III)-[cytochrome c] + 2 H2O + 4 H(+)(out)</text>
        <dbReference type="Rhea" id="RHEA:11436"/>
        <dbReference type="Rhea" id="RHEA-COMP:10350"/>
        <dbReference type="Rhea" id="RHEA-COMP:14399"/>
        <dbReference type="ChEBI" id="CHEBI:15377"/>
        <dbReference type="ChEBI" id="CHEBI:15378"/>
        <dbReference type="ChEBI" id="CHEBI:15379"/>
        <dbReference type="ChEBI" id="CHEBI:29033"/>
        <dbReference type="ChEBI" id="CHEBI:29034"/>
        <dbReference type="EC" id="7.1.1.9"/>
    </reaction>
    <physiologicalReaction direction="left-to-right" evidence="23">
        <dbReference type="Rhea" id="RHEA:11437"/>
    </physiologicalReaction>
</comment>
<feature type="transmembrane region" description="Helical" evidence="25">
    <location>
        <begin position="181"/>
        <end position="209"/>
    </location>
</feature>
<keyword evidence="10 24" id="KW-0349">Heme</keyword>
<dbReference type="Gene3D" id="1.20.210.10">
    <property type="entry name" value="Cytochrome c oxidase-like, subunit I domain"/>
    <property type="match status" value="1"/>
</dbReference>
<feature type="transmembrane region" description="Helical" evidence="25">
    <location>
        <begin position="336"/>
        <end position="357"/>
    </location>
</feature>
<dbReference type="GO" id="GO:0045277">
    <property type="term" value="C:respiratory chain complex IV"/>
    <property type="evidence" value="ECO:0007669"/>
    <property type="project" value="InterPro"/>
</dbReference>
<feature type="transmembrane region" description="Helical" evidence="25">
    <location>
        <begin position="241"/>
        <end position="257"/>
    </location>
</feature>
<dbReference type="GO" id="GO:0005743">
    <property type="term" value="C:mitochondrial inner membrane"/>
    <property type="evidence" value="ECO:0007669"/>
    <property type="project" value="UniProtKB-SubCell"/>
</dbReference>
<dbReference type="GO" id="GO:0006123">
    <property type="term" value="P:mitochondrial electron transport, cytochrome c to oxygen"/>
    <property type="evidence" value="ECO:0007669"/>
    <property type="project" value="TreeGrafter"/>
</dbReference>
<dbReference type="InterPro" id="IPR000883">
    <property type="entry name" value="Cyt_C_Oxase_1"/>
</dbReference>
<dbReference type="FunFam" id="1.20.210.10:FF:000001">
    <property type="entry name" value="Cytochrome c oxidase subunit 1"/>
    <property type="match status" value="1"/>
</dbReference>
<evidence type="ECO:0000256" key="20">
    <source>
        <dbReference type="ARBA" id="ARBA00023008"/>
    </source>
</evidence>
<gene>
    <name evidence="27" type="primary">cox1</name>
</gene>
<dbReference type="PANTHER" id="PTHR10422">
    <property type="entry name" value="CYTOCHROME C OXIDASE SUBUNIT 1"/>
    <property type="match status" value="1"/>
</dbReference>
<feature type="transmembrane region" description="Helical" evidence="25">
    <location>
        <begin position="369"/>
        <end position="394"/>
    </location>
</feature>
<dbReference type="GO" id="GO:0020037">
    <property type="term" value="F:heme binding"/>
    <property type="evidence" value="ECO:0007669"/>
    <property type="project" value="InterPro"/>
</dbReference>
<dbReference type="EMBL" id="MF410944">
    <property type="protein sequence ID" value="ATN41189.1"/>
    <property type="molecule type" value="Genomic_DNA"/>
</dbReference>
<evidence type="ECO:0000256" key="14">
    <source>
        <dbReference type="ARBA" id="ARBA00022792"/>
    </source>
</evidence>
<dbReference type="UniPathway" id="UPA00705"/>
<protein>
    <recommendedName>
        <fullName evidence="8 24">Cytochrome c oxidase subunit 1</fullName>
        <ecNumber evidence="7 24">7.1.1.9</ecNumber>
    </recommendedName>
</protein>
<dbReference type="PROSITE" id="PS50855">
    <property type="entry name" value="COX1"/>
    <property type="match status" value="1"/>
</dbReference>
<feature type="domain" description="Cytochrome oxidase subunit I profile" evidence="26">
    <location>
        <begin position="1"/>
        <end position="510"/>
    </location>
</feature>
<comment type="pathway">
    <text evidence="4 24">Energy metabolism; oxidative phosphorylation.</text>
</comment>
<feature type="transmembrane region" description="Helical" evidence="25">
    <location>
        <begin position="445"/>
        <end position="471"/>
    </location>
</feature>
<dbReference type="GO" id="GO:0004129">
    <property type="term" value="F:cytochrome-c oxidase activity"/>
    <property type="evidence" value="ECO:0007669"/>
    <property type="project" value="UniProtKB-EC"/>
</dbReference>
<evidence type="ECO:0000256" key="3">
    <source>
        <dbReference type="ARBA" id="ARBA00004448"/>
    </source>
</evidence>
<name>A0A343LA42_9DIPT</name>
<dbReference type="GO" id="GO:0046872">
    <property type="term" value="F:metal ion binding"/>
    <property type="evidence" value="ECO:0007669"/>
    <property type="project" value="UniProtKB-KW"/>
</dbReference>
<keyword evidence="19 24" id="KW-0408">Iron</keyword>
<evidence type="ECO:0000256" key="10">
    <source>
        <dbReference type="ARBA" id="ARBA00022617"/>
    </source>
</evidence>
<feature type="transmembrane region" description="Helical" evidence="25">
    <location>
        <begin position="406"/>
        <end position="425"/>
    </location>
</feature>
<dbReference type="InterPro" id="IPR033944">
    <property type="entry name" value="Cyt_c_oxase_su1_dom"/>
</dbReference>
<dbReference type="PRINTS" id="PR01165">
    <property type="entry name" value="CYCOXIDASEI"/>
</dbReference>
<dbReference type="InterPro" id="IPR036927">
    <property type="entry name" value="Cyt_c_oxase-like_su1_sf"/>
</dbReference>
<feature type="transmembrane region" description="Helical" evidence="25">
    <location>
        <begin position="12"/>
        <end position="35"/>
    </location>
</feature>
<dbReference type="EC" id="7.1.1.9" evidence="7 24"/>
<reference evidence="27" key="1">
    <citation type="journal article" date="2017" name="Mol. Ecol.">
        <title>Shotgun mitogenomics across body size classes in a local assemblage of tropical Diptera: Phylogeny, species diversity and mitochondrial abundance spectrum.</title>
        <authorList>
            <person name="Choo L.Q."/>
            <person name="Crampton-Platt A."/>
            <person name="Vogler A.P."/>
        </authorList>
    </citation>
    <scope>NUCLEOTIDE SEQUENCE</scope>
</reference>
<proteinExistence type="inferred from homology"/>
<dbReference type="GO" id="GO:0015990">
    <property type="term" value="P:electron transport coupled proton transport"/>
    <property type="evidence" value="ECO:0007669"/>
    <property type="project" value="TreeGrafter"/>
</dbReference>
<feature type="transmembrane region" description="Helical" evidence="25">
    <location>
        <begin position="55"/>
        <end position="81"/>
    </location>
</feature>
<dbReference type="PANTHER" id="PTHR10422:SF18">
    <property type="entry name" value="CYTOCHROME C OXIDASE SUBUNIT 1"/>
    <property type="match status" value="1"/>
</dbReference>
<evidence type="ECO:0000256" key="8">
    <source>
        <dbReference type="ARBA" id="ARBA00015947"/>
    </source>
</evidence>
<evidence type="ECO:0000256" key="11">
    <source>
        <dbReference type="ARBA" id="ARBA00022660"/>
    </source>
</evidence>
<keyword evidence="12 24" id="KW-0812">Transmembrane</keyword>
<keyword evidence="16" id="KW-1278">Translocase</keyword>
<evidence type="ECO:0000256" key="1">
    <source>
        <dbReference type="ARBA" id="ARBA00001935"/>
    </source>
</evidence>
<comment type="cofactor">
    <cofactor evidence="2">
        <name>heme</name>
        <dbReference type="ChEBI" id="CHEBI:30413"/>
    </cofactor>
</comment>
<evidence type="ECO:0000256" key="19">
    <source>
        <dbReference type="ARBA" id="ARBA00023004"/>
    </source>
</evidence>
<feature type="transmembrane region" description="Helical" evidence="25">
    <location>
        <begin position="269"/>
        <end position="289"/>
    </location>
</feature>
<keyword evidence="13 24" id="KW-0479">Metal-binding</keyword>
<evidence type="ECO:0000256" key="6">
    <source>
        <dbReference type="ARBA" id="ARBA00011164"/>
    </source>
</evidence>
<keyword evidence="14 24" id="KW-0999">Mitochondrion inner membrane</keyword>
<keyword evidence="9 24" id="KW-0813">Transport</keyword>
<evidence type="ECO:0000256" key="22">
    <source>
        <dbReference type="ARBA" id="ARBA00023136"/>
    </source>
</evidence>
<dbReference type="AlphaFoldDB" id="A0A343LA42"/>
<evidence type="ECO:0000256" key="5">
    <source>
        <dbReference type="ARBA" id="ARBA00009578"/>
    </source>
</evidence>
<organism evidence="27">
    <name type="scientific">Cecidomyiidae sp. 3 LC-2017</name>
    <dbReference type="NCBI Taxonomy" id="2030135"/>
    <lineage>
        <taxon>Eukaryota</taxon>
        <taxon>Metazoa</taxon>
        <taxon>Ecdysozoa</taxon>
        <taxon>Arthropoda</taxon>
        <taxon>Hexapoda</taxon>
        <taxon>Insecta</taxon>
        <taxon>Pterygota</taxon>
        <taxon>Neoptera</taxon>
        <taxon>Endopterygota</taxon>
        <taxon>Diptera</taxon>
        <taxon>Nematocera</taxon>
        <taxon>Sciaroidea</taxon>
        <taxon>Cecidomyiidae</taxon>
    </lineage>
</organism>
<feature type="transmembrane region" description="Helical" evidence="25">
    <location>
        <begin position="301"/>
        <end position="324"/>
    </location>
</feature>
<keyword evidence="18 25" id="KW-1133">Transmembrane helix</keyword>
<evidence type="ECO:0000256" key="17">
    <source>
        <dbReference type="ARBA" id="ARBA00022982"/>
    </source>
</evidence>
<comment type="function">
    <text evidence="24">Component of the cytochrome c oxidase, the last enzyme in the mitochondrial electron transport chain which drives oxidative phosphorylation. The respiratory chain contains 3 multisubunit complexes succinate dehydrogenase (complex II, CII), ubiquinol-cytochrome c oxidoreductase (cytochrome b-c1 complex, complex III, CIII) and cytochrome c oxidase (complex IV, CIV), that cooperate to transfer electrons derived from NADH and succinate to molecular oxygen, creating an electrochemical gradient over the inner membrane that drives transmembrane transport and the ATP synthase. Cytochrome c oxidase is the component of the respiratory chain that catalyzes the reduction of oxygen to water. Electrons originating from reduced cytochrome c in the intermembrane space (IMS) are transferred via the dinuclear copper A center (CU(A)) of subunit 2 and heme A of subunit 1 to the active site in subunit 1, a binuclear center (BNC) formed by heme A3 and copper B (CU(B)). The BNC reduces molecular oxygen to 2 water molecules using 4 electrons from cytochrome c in the IMS and 4 protons from the mitochondrial matrix.</text>
</comment>
<keyword evidence="17 24" id="KW-0249">Electron transport</keyword>
<sequence>MKKWLFSTNHKNIGILYFIFGIWAGLIGTSLSMLIRFELMNVNSLLNNDQIYNVIVTMHAFIMIFFMVMPILIGGFGNWLIPLMLGAPDMAFPRLNNMSFWLLPPALFLLLSSMMIEAGAGTGWTVYPPLSSITSHTSLAVDFTIFSLHMAGISSILGAINFISTMMNMKIKFLKFSQISLFTWSVMITAILLLLSLPVLAGAITMLLMDRNLNTSFFDPLGGGDPILYQHLFWFFGHPEVYILILPGFGMLSHIIFQESSKKESFGALGMIYAMISIGFLGFIVWAHHMFTVGMEVDTRAYFTSATMIIAIPTGIKIFSWLATIQGTQINFNPSIIWGLGFIFLFTVGGLTGVILANSSIDIILHDTYYVVAHFHYVLSMGAVFAILMGFINWYSLFSGLYLNSLLLNIHFILMFTGVNLTFFPQHFLGLMGLPRRYSDFPDQFLFWNILSSFGSMITFISFLFFIYILWESMITMKKIIFTNSLNVSIEWLKNYPPTEHSFKEIPVIIY</sequence>
<evidence type="ECO:0000256" key="15">
    <source>
        <dbReference type="ARBA" id="ARBA00022842"/>
    </source>
</evidence>
<dbReference type="InterPro" id="IPR023616">
    <property type="entry name" value="Cyt_c_oxase-like_su1_dom"/>
</dbReference>
<evidence type="ECO:0000256" key="23">
    <source>
        <dbReference type="ARBA" id="ARBA00049512"/>
    </source>
</evidence>
<evidence type="ECO:0000256" key="21">
    <source>
        <dbReference type="ARBA" id="ARBA00023128"/>
    </source>
</evidence>
<dbReference type="Pfam" id="PF00115">
    <property type="entry name" value="COX1"/>
    <property type="match status" value="1"/>
</dbReference>
<keyword evidence="15" id="KW-0460">Magnesium</keyword>
<evidence type="ECO:0000256" key="25">
    <source>
        <dbReference type="SAM" id="Phobius"/>
    </source>
</evidence>
<dbReference type="InterPro" id="IPR023615">
    <property type="entry name" value="Cyt_c_Oxase_su1_BS"/>
</dbReference>
<comment type="subcellular location">
    <subcellularLocation>
        <location evidence="3 24">Mitochondrion inner membrane</location>
        <topology evidence="3 24">Multi-pass membrane protein</topology>
    </subcellularLocation>
</comment>
<comment type="cofactor">
    <cofactor evidence="1">
        <name>Cu cation</name>
        <dbReference type="ChEBI" id="CHEBI:23378"/>
    </cofactor>
</comment>
<evidence type="ECO:0000256" key="16">
    <source>
        <dbReference type="ARBA" id="ARBA00022967"/>
    </source>
</evidence>
<keyword evidence="11 24" id="KW-0679">Respiratory chain</keyword>
<evidence type="ECO:0000313" key="27">
    <source>
        <dbReference type="EMBL" id="ATN41189.1"/>
    </source>
</evidence>
<evidence type="ECO:0000256" key="24">
    <source>
        <dbReference type="RuleBase" id="RU000369"/>
    </source>
</evidence>
<evidence type="ECO:0000256" key="9">
    <source>
        <dbReference type="ARBA" id="ARBA00022448"/>
    </source>
</evidence>
<evidence type="ECO:0000256" key="4">
    <source>
        <dbReference type="ARBA" id="ARBA00004673"/>
    </source>
</evidence>
<geneLocation type="mitochondrion" evidence="27"/>
<keyword evidence="22 24" id="KW-0472">Membrane</keyword>
<keyword evidence="20 24" id="KW-0186">Copper</keyword>